<dbReference type="FunFam" id="3.90.950.10:FF:000001">
    <property type="entry name" value="dITP/XTP pyrophosphatase"/>
    <property type="match status" value="1"/>
</dbReference>
<feature type="binding site" evidence="10">
    <location>
        <position position="68"/>
    </location>
    <ligand>
        <name>Mg(2+)</name>
        <dbReference type="ChEBI" id="CHEBI:18420"/>
    </ligand>
</feature>
<evidence type="ECO:0000256" key="4">
    <source>
        <dbReference type="ARBA" id="ARBA00022741"/>
    </source>
</evidence>
<dbReference type="PANTHER" id="PTHR11067">
    <property type="entry name" value="INOSINE TRIPHOSPHATE PYROPHOSPHATASE/HAM1 PROTEIN"/>
    <property type="match status" value="1"/>
</dbReference>
<dbReference type="STRING" id="535712.A4Z71_04860"/>
<dbReference type="GO" id="GO:0017111">
    <property type="term" value="F:ribonucleoside triphosphate phosphatase activity"/>
    <property type="evidence" value="ECO:0007669"/>
    <property type="project" value="InterPro"/>
</dbReference>
<feature type="binding site" evidence="10">
    <location>
        <position position="172"/>
    </location>
    <ligand>
        <name>substrate</name>
    </ligand>
</feature>
<dbReference type="RefSeq" id="WP_070954799.1">
    <property type="nucleotide sequence ID" value="NZ_CP015208.1"/>
</dbReference>
<comment type="catalytic activity">
    <reaction evidence="8 10">
        <text>dITP + H2O = dIMP + diphosphate + H(+)</text>
        <dbReference type="Rhea" id="RHEA:28342"/>
        <dbReference type="ChEBI" id="CHEBI:15377"/>
        <dbReference type="ChEBI" id="CHEBI:15378"/>
        <dbReference type="ChEBI" id="CHEBI:33019"/>
        <dbReference type="ChEBI" id="CHEBI:61194"/>
        <dbReference type="ChEBI" id="CHEBI:61382"/>
        <dbReference type="EC" id="3.6.1.66"/>
    </reaction>
</comment>
<comment type="catalytic activity">
    <reaction evidence="9 10">
        <text>XTP + H2O = XMP + diphosphate + H(+)</text>
        <dbReference type="Rhea" id="RHEA:28610"/>
        <dbReference type="ChEBI" id="CHEBI:15377"/>
        <dbReference type="ChEBI" id="CHEBI:15378"/>
        <dbReference type="ChEBI" id="CHEBI:33019"/>
        <dbReference type="ChEBI" id="CHEBI:57464"/>
        <dbReference type="ChEBI" id="CHEBI:61314"/>
        <dbReference type="EC" id="3.6.1.66"/>
    </reaction>
</comment>
<dbReference type="OrthoDB" id="9807456at2"/>
<dbReference type="KEGG" id="rpla:A4Z71_04860"/>
<evidence type="ECO:0000256" key="11">
    <source>
        <dbReference type="RuleBase" id="RU003781"/>
    </source>
</evidence>
<dbReference type="CDD" id="cd00515">
    <property type="entry name" value="HAM1"/>
    <property type="match status" value="1"/>
</dbReference>
<dbReference type="AlphaFoldDB" id="A0A1D9DZQ6"/>
<keyword evidence="3 10" id="KW-0479">Metal-binding</keyword>
<sequence length="192" mass="20282">MKLVLATHNAHKVVEVEQILAKLGVADLSVLGYDGPEPVEDGITFAENALIKARAAYAHTGVAAIADDSGLAVEVLGGAPGIFSARWSGTRDNAKNRELLLAQLADVKPEHRAASFVCTIALVDGENEITFTGIWAGRVAFAEAGPNGFGYDPIFIPEGLELTAAELEPEVKNALSHRAAALEQLASYLKHL</sequence>
<feature type="binding site" evidence="10">
    <location>
        <position position="69"/>
    </location>
    <ligand>
        <name>substrate</name>
    </ligand>
</feature>
<comment type="cofactor">
    <cofactor evidence="10">
        <name>Mg(2+)</name>
        <dbReference type="ChEBI" id="CHEBI:18420"/>
    </cofactor>
    <text evidence="10">Binds 1 Mg(2+) ion per subunit.</text>
</comment>
<comment type="caution">
    <text evidence="10">Lacks conserved residue(s) required for the propagation of feature annotation.</text>
</comment>
<feature type="active site" description="Proton acceptor" evidence="10">
    <location>
        <position position="68"/>
    </location>
</feature>
<keyword evidence="5 10" id="KW-0378">Hydrolase</keyword>
<evidence type="ECO:0000256" key="3">
    <source>
        <dbReference type="ARBA" id="ARBA00022723"/>
    </source>
</evidence>
<evidence type="ECO:0000256" key="2">
    <source>
        <dbReference type="ARBA" id="ARBA00011738"/>
    </source>
</evidence>
<dbReference type="InterPro" id="IPR020922">
    <property type="entry name" value="dITP/XTP_pyrophosphatase"/>
</dbReference>
<organism evidence="12 13">
    <name type="scientific">Candidatus Rhodoluna planktonica</name>
    <dbReference type="NCBI Taxonomy" id="535712"/>
    <lineage>
        <taxon>Bacteria</taxon>
        <taxon>Bacillati</taxon>
        <taxon>Actinomycetota</taxon>
        <taxon>Actinomycetes</taxon>
        <taxon>Micrococcales</taxon>
        <taxon>Microbacteriaceae</taxon>
        <taxon>Luna cluster</taxon>
        <taxon>Luna-1 subcluster</taxon>
        <taxon>Rhodoluna</taxon>
    </lineage>
</organism>
<evidence type="ECO:0000256" key="10">
    <source>
        <dbReference type="HAMAP-Rule" id="MF_01405"/>
    </source>
</evidence>
<dbReference type="GO" id="GO:0035870">
    <property type="term" value="F:dITP diphosphatase activity"/>
    <property type="evidence" value="ECO:0007669"/>
    <property type="project" value="UniProtKB-UniRule"/>
</dbReference>
<accession>A0A1D9DZQ6</accession>
<keyword evidence="7 10" id="KW-0546">Nucleotide metabolism</keyword>
<keyword evidence="13" id="KW-1185">Reference proteome</keyword>
<dbReference type="PANTHER" id="PTHR11067:SF9">
    <property type="entry name" value="INOSINE TRIPHOSPHATE PYROPHOSPHATASE"/>
    <property type="match status" value="1"/>
</dbReference>
<protein>
    <recommendedName>
        <fullName evidence="10">dITP/XTP pyrophosphatase</fullName>
        <ecNumber evidence="10">3.6.1.66</ecNumber>
    </recommendedName>
    <alternativeName>
        <fullName evidence="10">Non-canonical purine NTP pyrophosphatase</fullName>
    </alternativeName>
    <alternativeName>
        <fullName evidence="10">Non-standard purine NTP pyrophosphatase</fullName>
    </alternativeName>
    <alternativeName>
        <fullName evidence="10">Nucleoside-triphosphate diphosphatase</fullName>
    </alternativeName>
    <alternativeName>
        <fullName evidence="10">Nucleoside-triphosphate pyrophosphatase</fullName>
        <shortName evidence="10">NTPase</shortName>
    </alternativeName>
</protein>
<dbReference type="GO" id="GO:0046872">
    <property type="term" value="F:metal ion binding"/>
    <property type="evidence" value="ECO:0007669"/>
    <property type="project" value="UniProtKB-KW"/>
</dbReference>
<evidence type="ECO:0000256" key="8">
    <source>
        <dbReference type="ARBA" id="ARBA00051875"/>
    </source>
</evidence>
<dbReference type="Proteomes" id="UP000243784">
    <property type="component" value="Chromosome"/>
</dbReference>
<proteinExistence type="inferred from homology"/>
<dbReference type="Pfam" id="PF01725">
    <property type="entry name" value="Ham1p_like"/>
    <property type="match status" value="1"/>
</dbReference>
<keyword evidence="6 10" id="KW-0460">Magnesium</keyword>
<dbReference type="InterPro" id="IPR002637">
    <property type="entry name" value="RdgB/HAM1"/>
</dbReference>
<dbReference type="SUPFAM" id="SSF52972">
    <property type="entry name" value="ITPase-like"/>
    <property type="match status" value="1"/>
</dbReference>
<dbReference type="EMBL" id="CP015208">
    <property type="protein sequence ID" value="AOY56293.1"/>
    <property type="molecule type" value="Genomic_DNA"/>
</dbReference>
<dbReference type="GO" id="GO:0009146">
    <property type="term" value="P:purine nucleoside triphosphate catabolic process"/>
    <property type="evidence" value="ECO:0007669"/>
    <property type="project" value="UniProtKB-UniRule"/>
</dbReference>
<feature type="binding site" evidence="10">
    <location>
        <begin position="149"/>
        <end position="152"/>
    </location>
    <ligand>
        <name>substrate</name>
    </ligand>
</feature>
<feature type="binding site" evidence="10">
    <location>
        <begin position="177"/>
        <end position="178"/>
    </location>
    <ligand>
        <name>substrate</name>
    </ligand>
</feature>
<evidence type="ECO:0000313" key="12">
    <source>
        <dbReference type="EMBL" id="AOY56293.1"/>
    </source>
</evidence>
<evidence type="ECO:0000256" key="5">
    <source>
        <dbReference type="ARBA" id="ARBA00022801"/>
    </source>
</evidence>
<feature type="binding site" evidence="10">
    <location>
        <begin position="7"/>
        <end position="12"/>
    </location>
    <ligand>
        <name>substrate</name>
    </ligand>
</feature>
<keyword evidence="4 10" id="KW-0547">Nucleotide-binding</keyword>
<dbReference type="GO" id="GO:0000166">
    <property type="term" value="F:nucleotide binding"/>
    <property type="evidence" value="ECO:0007669"/>
    <property type="project" value="UniProtKB-KW"/>
</dbReference>
<evidence type="ECO:0000313" key="13">
    <source>
        <dbReference type="Proteomes" id="UP000243784"/>
    </source>
</evidence>
<comment type="catalytic activity">
    <reaction evidence="10">
        <text>ITP + H2O = IMP + diphosphate + H(+)</text>
        <dbReference type="Rhea" id="RHEA:29399"/>
        <dbReference type="ChEBI" id="CHEBI:15377"/>
        <dbReference type="ChEBI" id="CHEBI:15378"/>
        <dbReference type="ChEBI" id="CHEBI:33019"/>
        <dbReference type="ChEBI" id="CHEBI:58053"/>
        <dbReference type="ChEBI" id="CHEBI:61402"/>
        <dbReference type="EC" id="3.6.1.66"/>
    </reaction>
</comment>
<dbReference type="GO" id="GO:0036222">
    <property type="term" value="F:XTP diphosphatase activity"/>
    <property type="evidence" value="ECO:0007669"/>
    <property type="project" value="UniProtKB-UniRule"/>
</dbReference>
<dbReference type="EC" id="3.6.1.66" evidence="10"/>
<reference evidence="12 13" key="1">
    <citation type="journal article" date="2016" name="Biochim. Biophys. Acta">
        <title>Photochemical characterization of actinorhodopsin and its functional existence in the natural host.</title>
        <authorList>
            <person name="Nakamura S."/>
            <person name="Kikukawa T."/>
            <person name="Tamogami J."/>
            <person name="Kamiya M."/>
            <person name="Aizawa T."/>
            <person name="Hahn M.W."/>
            <person name="Ihara K."/>
            <person name="Kamo N."/>
            <person name="Demura M."/>
        </authorList>
    </citation>
    <scope>NUCLEOTIDE SEQUENCE [LARGE SCALE GENOMIC DNA]</scope>
    <source>
        <strain evidence="12 13">MWH-Dar1</strain>
    </source>
</reference>
<dbReference type="GO" id="GO:0036220">
    <property type="term" value="F:ITP diphosphatase activity"/>
    <property type="evidence" value="ECO:0007669"/>
    <property type="project" value="UniProtKB-UniRule"/>
</dbReference>
<dbReference type="GO" id="GO:0009117">
    <property type="term" value="P:nucleotide metabolic process"/>
    <property type="evidence" value="ECO:0007669"/>
    <property type="project" value="UniProtKB-KW"/>
</dbReference>
<dbReference type="GO" id="GO:0005829">
    <property type="term" value="C:cytosol"/>
    <property type="evidence" value="ECO:0007669"/>
    <property type="project" value="TreeGrafter"/>
</dbReference>
<dbReference type="HAMAP" id="MF_01405">
    <property type="entry name" value="Non_canon_purine_NTPase"/>
    <property type="match status" value="1"/>
</dbReference>
<dbReference type="Gene3D" id="3.90.950.10">
    <property type="match status" value="1"/>
</dbReference>
<evidence type="ECO:0000256" key="7">
    <source>
        <dbReference type="ARBA" id="ARBA00023080"/>
    </source>
</evidence>
<dbReference type="NCBIfam" id="TIGR00042">
    <property type="entry name" value="RdgB/HAM1 family non-canonical purine NTP pyrophosphatase"/>
    <property type="match status" value="1"/>
</dbReference>
<comment type="subunit">
    <text evidence="2 10">Homodimer.</text>
</comment>
<evidence type="ECO:0000256" key="1">
    <source>
        <dbReference type="ARBA" id="ARBA00008023"/>
    </source>
</evidence>
<dbReference type="InterPro" id="IPR029001">
    <property type="entry name" value="ITPase-like_fam"/>
</dbReference>
<evidence type="ECO:0000256" key="6">
    <source>
        <dbReference type="ARBA" id="ARBA00022842"/>
    </source>
</evidence>
<name>A0A1D9DZQ6_9MICO</name>
<comment type="similarity">
    <text evidence="1 10 11">Belongs to the HAM1 NTPase family.</text>
</comment>
<comment type="function">
    <text evidence="10">Pyrophosphatase that catalyzes the hydrolysis of nucleoside triphosphates to their monophosphate derivatives, with a high preference for the non-canonical purine nucleotides XTP (xanthosine triphosphate), dITP (deoxyinosine triphosphate) and ITP. Seems to function as a house-cleaning enzyme that removes non-canonical purine nucleotides from the nucleotide pool, thus preventing their incorporation into DNA/RNA and avoiding chromosomal lesions.</text>
</comment>
<evidence type="ECO:0000256" key="9">
    <source>
        <dbReference type="ARBA" id="ARBA00052017"/>
    </source>
</evidence>
<gene>
    <name evidence="12" type="ORF">A4Z71_04860</name>
</gene>